<dbReference type="Gene3D" id="3.40.50.1820">
    <property type="entry name" value="alpha/beta hydrolase"/>
    <property type="match status" value="1"/>
</dbReference>
<keyword evidence="2 5" id="KW-0378">Hydrolase</keyword>
<dbReference type="STRING" id="2711.A0A067FJF3"/>
<keyword evidence="8" id="KW-1185">Reference proteome</keyword>
<accession>A0A067FJF3</accession>
<comment type="similarity">
    <text evidence="1 5">Belongs to the AB hydrolase superfamily. Lipase family.</text>
</comment>
<dbReference type="PANTHER" id="PTHR31828:SF1">
    <property type="entry name" value="PHOSPHOLIPASE A1-IIGAMMA"/>
    <property type="match status" value="1"/>
</dbReference>
<dbReference type="InterPro" id="IPR029058">
    <property type="entry name" value="AB_hydrolase_fold"/>
</dbReference>
<dbReference type="GO" id="GO:0008970">
    <property type="term" value="F:phospholipase A1 activity"/>
    <property type="evidence" value="ECO:0007669"/>
    <property type="project" value="UniProtKB-UniRule"/>
</dbReference>
<dbReference type="EC" id="3.1.1.-" evidence="5"/>
<proteinExistence type="inferred from homology"/>
<dbReference type="Proteomes" id="UP000027120">
    <property type="component" value="Unassembled WGS sequence"/>
</dbReference>
<dbReference type="AlphaFoldDB" id="A0A067FJF3"/>
<comment type="function">
    <text evidence="5">Acylhydrolase that catalyzes the hydrolysis of phospholipids at the sn-1 position.</text>
</comment>
<keyword evidence="3 5" id="KW-0442">Lipid degradation</keyword>
<name>A0A067FJF3_CITSI</name>
<dbReference type="PANTHER" id="PTHR31828">
    <property type="entry name" value="PHOSPHOLIPASE A1-IIGAMMA"/>
    <property type="match status" value="1"/>
</dbReference>
<sequence length="111" mass="12549">PVIAVTVFSFGSPYVGDIEFKKLCDSMEHLHMLRVRNLQDQIPSYPLLGSKGGFKLEVKQDIALVNKRMDVLKEDYLVPGKWLCLENTGMVQGEDGNWKLEDHEIEDGDGI</sequence>
<dbReference type="SUPFAM" id="SSF53474">
    <property type="entry name" value="alpha/beta-Hydrolases"/>
    <property type="match status" value="1"/>
</dbReference>
<feature type="domain" description="Fungal lipase-type" evidence="6">
    <location>
        <begin position="5"/>
        <end position="47"/>
    </location>
</feature>
<keyword evidence="4 5" id="KW-0443">Lipid metabolism</keyword>
<organism evidence="7 8">
    <name type="scientific">Citrus sinensis</name>
    <name type="common">Sweet orange</name>
    <name type="synonym">Citrus aurantium var. sinensis</name>
    <dbReference type="NCBI Taxonomy" id="2711"/>
    <lineage>
        <taxon>Eukaryota</taxon>
        <taxon>Viridiplantae</taxon>
        <taxon>Streptophyta</taxon>
        <taxon>Embryophyta</taxon>
        <taxon>Tracheophyta</taxon>
        <taxon>Spermatophyta</taxon>
        <taxon>Magnoliopsida</taxon>
        <taxon>eudicotyledons</taxon>
        <taxon>Gunneridae</taxon>
        <taxon>Pentapetalae</taxon>
        <taxon>rosids</taxon>
        <taxon>malvids</taxon>
        <taxon>Sapindales</taxon>
        <taxon>Rutaceae</taxon>
        <taxon>Aurantioideae</taxon>
        <taxon>Citrus</taxon>
    </lineage>
</organism>
<dbReference type="EMBL" id="KK784913">
    <property type="protein sequence ID" value="KDO63321.1"/>
    <property type="molecule type" value="Genomic_DNA"/>
</dbReference>
<dbReference type="GO" id="GO:0016042">
    <property type="term" value="P:lipid catabolic process"/>
    <property type="evidence" value="ECO:0007669"/>
    <property type="project" value="UniProtKB-UniRule"/>
</dbReference>
<gene>
    <name evidence="7" type="ORF">CISIN_1g0475242mg</name>
</gene>
<reference evidence="7 8" key="1">
    <citation type="submission" date="2014-04" db="EMBL/GenBank/DDBJ databases">
        <authorList>
            <consortium name="International Citrus Genome Consortium"/>
            <person name="Gmitter F."/>
            <person name="Chen C."/>
            <person name="Farmerie W."/>
            <person name="Harkins T."/>
            <person name="Desany B."/>
            <person name="Mohiuddin M."/>
            <person name="Kodira C."/>
            <person name="Borodovsky M."/>
            <person name="Lomsadze A."/>
            <person name="Burns P."/>
            <person name="Jenkins J."/>
            <person name="Prochnik S."/>
            <person name="Shu S."/>
            <person name="Chapman J."/>
            <person name="Pitluck S."/>
            <person name="Schmutz J."/>
            <person name="Rokhsar D."/>
        </authorList>
    </citation>
    <scope>NUCLEOTIDE SEQUENCE</scope>
</reference>
<evidence type="ECO:0000313" key="7">
    <source>
        <dbReference type="EMBL" id="KDO63321.1"/>
    </source>
</evidence>
<dbReference type="InterPro" id="IPR033556">
    <property type="entry name" value="PLA"/>
</dbReference>
<protein>
    <recommendedName>
        <fullName evidence="5">Phospholipase A1</fullName>
        <ecNumber evidence="5">3.1.1.-</ecNumber>
    </recommendedName>
</protein>
<evidence type="ECO:0000256" key="5">
    <source>
        <dbReference type="RuleBase" id="RU367093"/>
    </source>
</evidence>
<evidence type="ECO:0000256" key="4">
    <source>
        <dbReference type="ARBA" id="ARBA00023098"/>
    </source>
</evidence>
<dbReference type="Pfam" id="PF01764">
    <property type="entry name" value="Lipase_3"/>
    <property type="match status" value="1"/>
</dbReference>
<feature type="non-terminal residue" evidence="7">
    <location>
        <position position="1"/>
    </location>
</feature>
<evidence type="ECO:0000313" key="8">
    <source>
        <dbReference type="Proteomes" id="UP000027120"/>
    </source>
</evidence>
<evidence type="ECO:0000259" key="6">
    <source>
        <dbReference type="Pfam" id="PF01764"/>
    </source>
</evidence>
<evidence type="ECO:0000256" key="2">
    <source>
        <dbReference type="ARBA" id="ARBA00022801"/>
    </source>
</evidence>
<evidence type="ECO:0000256" key="3">
    <source>
        <dbReference type="ARBA" id="ARBA00022963"/>
    </source>
</evidence>
<dbReference type="InterPro" id="IPR002921">
    <property type="entry name" value="Fungal_lipase-type"/>
</dbReference>
<evidence type="ECO:0000256" key="1">
    <source>
        <dbReference type="ARBA" id="ARBA00010701"/>
    </source>
</evidence>